<dbReference type="KEGG" id="vg:16881396"/>
<evidence type="ECO:0000313" key="2">
    <source>
        <dbReference type="Proteomes" id="UP000014736"/>
    </source>
</evidence>
<reference evidence="2" key="2">
    <citation type="submission" date="2013-03" db="EMBL/GenBank/DDBJ databases">
        <title>The Cellulophaga phages: a novel, diverse, and globally ubiquitous model system.</title>
        <authorList>
            <person name="Holmfeldt K."/>
            <person name="Solonenko N."/>
            <person name="Shah M."/>
            <person name="Corrier K."/>
            <person name="Riemann L."/>
            <person name="VerBerkmoes N.C."/>
            <person name="Sullivan M.B."/>
        </authorList>
    </citation>
    <scope>NUCLEOTIDE SEQUENCE [LARGE SCALE GENOMIC DNA]</scope>
</reference>
<keyword evidence="2" id="KW-1185">Reference proteome</keyword>
<gene>
    <name evidence="1" type="ORF">Phi13:2_gp021</name>
</gene>
<organism evidence="1 2">
    <name type="scientific">Cellulophaga phage phi13:2</name>
    <dbReference type="NCBI Taxonomy" id="1328030"/>
    <lineage>
        <taxon>Viruses</taxon>
        <taxon>Duplodnaviria</taxon>
        <taxon>Heunggongvirae</taxon>
        <taxon>Uroviricota</taxon>
        <taxon>Caudoviricetes</taxon>
        <taxon>Pachyviridae</taxon>
        <taxon>Baltivirus</taxon>
        <taxon>Baltivirus phi13duo</taxon>
    </lineage>
</organism>
<dbReference type="Proteomes" id="UP000014736">
    <property type="component" value="Segment"/>
</dbReference>
<dbReference type="OrthoDB" id="7239at10239"/>
<accession>S0A2L2</accession>
<evidence type="ECO:0000313" key="1">
    <source>
        <dbReference type="EMBL" id="AGO49631.1"/>
    </source>
</evidence>
<proteinExistence type="predicted"/>
<dbReference type="RefSeq" id="YP_008242046.1">
    <property type="nucleotide sequence ID" value="NC_021803.1"/>
</dbReference>
<dbReference type="SUPFAM" id="SSF57938">
    <property type="entry name" value="DnaJ/Hsp40 cysteine-rich domain"/>
    <property type="match status" value="1"/>
</dbReference>
<reference evidence="1 2" key="1">
    <citation type="journal article" date="2013" name="Proc. Natl. Acad. Sci. U.S.A.">
        <title>Twelve previously unknown phage genera are ubiquitous in global oceans.</title>
        <authorList>
            <person name="Holmfeldt K."/>
            <person name="Solonenko N."/>
            <person name="Shah M."/>
            <person name="Corrier K."/>
            <person name="Riemann L."/>
            <person name="Verberkmoes N.C."/>
            <person name="Sullivan M.B."/>
        </authorList>
    </citation>
    <scope>NUCLEOTIDE SEQUENCE [LARGE SCALE GENOMIC DNA]</scope>
    <source>
        <strain evidence="1">Phi13:2</strain>
    </source>
</reference>
<protein>
    <submittedName>
        <fullName evidence="1">Uncharacterized protein</fullName>
    </submittedName>
</protein>
<dbReference type="GeneID" id="16881396"/>
<sequence>MKTENIKKALESVSGTDLYRPLFHKPFAIGLYIYSTNACAMLRVPKYMVDGYKVQEDDSLIRKCPSFFKEKFISSFNIKYSVLSDIEKMIPTVDEYIETNTDGECKECEGSGEVEWEFKGHCRDFDCPVCEGEGNIPKSKRTKSGRKIFDENSYIDIKSTRLSFSRILELKAICDSLNIDLIEVSEILEPSSPVLFKIGPSELILMPVIQAKEQNIIYTIKN</sequence>
<name>S0A2L2_9CAUD</name>
<dbReference type="InterPro" id="IPR036410">
    <property type="entry name" value="HSP_DnaJ_Cys-rich_dom_sf"/>
</dbReference>
<dbReference type="EMBL" id="KC821633">
    <property type="protein sequence ID" value="AGO49631.1"/>
    <property type="molecule type" value="Genomic_DNA"/>
</dbReference>